<name>A0A167ZE67_9HYPO</name>
<keyword evidence="3" id="KW-1185">Reference proteome</keyword>
<reference evidence="2 3" key="1">
    <citation type="journal article" date="2016" name="Genome Biol. Evol.">
        <title>Divergent and convergent evolution of fungal pathogenicity.</title>
        <authorList>
            <person name="Shang Y."/>
            <person name="Xiao G."/>
            <person name="Zheng P."/>
            <person name="Cen K."/>
            <person name="Zhan S."/>
            <person name="Wang C."/>
        </authorList>
    </citation>
    <scope>NUCLEOTIDE SEQUENCE [LARGE SCALE GENOMIC DNA]</scope>
    <source>
        <strain evidence="2 3">RCEF 2490</strain>
    </source>
</reference>
<proteinExistence type="predicted"/>
<accession>A0A167ZE67</accession>
<dbReference type="EMBL" id="AZGY01000015">
    <property type="protein sequence ID" value="KZZ92541.1"/>
    <property type="molecule type" value="Genomic_DNA"/>
</dbReference>
<dbReference type="OrthoDB" id="2122304at2759"/>
<gene>
    <name evidence="2" type="ORF">AAL_06167</name>
</gene>
<sequence length="103" mass="11358">MSLDLLQSKNLSFLTVPLAFGLCYLPHLYAVHLLGLPNYDISNPRSFRETMARNTAISKTVRCPLSFCPPRTRAQRCQPAEASCSGRGIIRAQRGQPAAGDPR</sequence>
<evidence type="ECO:0000313" key="2">
    <source>
        <dbReference type="EMBL" id="KZZ92541.1"/>
    </source>
</evidence>
<feature type="transmembrane region" description="Helical" evidence="1">
    <location>
        <begin position="12"/>
        <end position="36"/>
    </location>
</feature>
<protein>
    <submittedName>
        <fullName evidence="2">Uncharacterized protein</fullName>
    </submittedName>
</protein>
<keyword evidence="1" id="KW-0812">Transmembrane</keyword>
<dbReference type="Proteomes" id="UP000078544">
    <property type="component" value="Unassembled WGS sequence"/>
</dbReference>
<dbReference type="AlphaFoldDB" id="A0A167ZE67"/>
<organism evidence="2 3">
    <name type="scientific">Moelleriella libera RCEF 2490</name>
    <dbReference type="NCBI Taxonomy" id="1081109"/>
    <lineage>
        <taxon>Eukaryota</taxon>
        <taxon>Fungi</taxon>
        <taxon>Dikarya</taxon>
        <taxon>Ascomycota</taxon>
        <taxon>Pezizomycotina</taxon>
        <taxon>Sordariomycetes</taxon>
        <taxon>Hypocreomycetidae</taxon>
        <taxon>Hypocreales</taxon>
        <taxon>Clavicipitaceae</taxon>
        <taxon>Moelleriella</taxon>
    </lineage>
</organism>
<evidence type="ECO:0000313" key="3">
    <source>
        <dbReference type="Proteomes" id="UP000078544"/>
    </source>
</evidence>
<keyword evidence="1" id="KW-0472">Membrane</keyword>
<comment type="caution">
    <text evidence="2">The sequence shown here is derived from an EMBL/GenBank/DDBJ whole genome shotgun (WGS) entry which is preliminary data.</text>
</comment>
<evidence type="ECO:0000256" key="1">
    <source>
        <dbReference type="SAM" id="Phobius"/>
    </source>
</evidence>
<keyword evidence="1" id="KW-1133">Transmembrane helix</keyword>